<protein>
    <submittedName>
        <fullName evidence="2">Uncharacterized protein</fullName>
    </submittedName>
</protein>
<accession>A0A1H8H013</accession>
<evidence type="ECO:0000313" key="2">
    <source>
        <dbReference type="EMBL" id="SEN49380.1"/>
    </source>
</evidence>
<evidence type="ECO:0000313" key="3">
    <source>
        <dbReference type="Proteomes" id="UP000199585"/>
    </source>
</evidence>
<gene>
    <name evidence="2" type="ORF">SAMN04488003_11857</name>
</gene>
<proteinExistence type="predicted"/>
<dbReference type="OrthoDB" id="9790710at2"/>
<dbReference type="PANTHER" id="PTHR46401:SF2">
    <property type="entry name" value="GLYCOSYLTRANSFERASE WBBK-RELATED"/>
    <property type="match status" value="1"/>
</dbReference>
<dbReference type="PANTHER" id="PTHR46401">
    <property type="entry name" value="GLYCOSYLTRANSFERASE WBBK-RELATED"/>
    <property type="match status" value="1"/>
</dbReference>
<dbReference type="Gene3D" id="3.40.50.2000">
    <property type="entry name" value="Glycogen Phosphorylase B"/>
    <property type="match status" value="2"/>
</dbReference>
<dbReference type="GO" id="GO:0009103">
    <property type="term" value="P:lipopolysaccharide biosynthetic process"/>
    <property type="evidence" value="ECO:0007669"/>
    <property type="project" value="TreeGrafter"/>
</dbReference>
<reference evidence="2 3" key="1">
    <citation type="submission" date="2016-10" db="EMBL/GenBank/DDBJ databases">
        <authorList>
            <person name="de Groot N.N."/>
        </authorList>
    </citation>
    <scope>NUCLEOTIDE SEQUENCE [LARGE SCALE GENOMIC DNA]</scope>
    <source>
        <strain evidence="2 3">DSM 16213</strain>
    </source>
</reference>
<organism evidence="2 3">
    <name type="scientific">Loktanella fryxellensis</name>
    <dbReference type="NCBI Taxonomy" id="245187"/>
    <lineage>
        <taxon>Bacteria</taxon>
        <taxon>Pseudomonadati</taxon>
        <taxon>Pseudomonadota</taxon>
        <taxon>Alphaproteobacteria</taxon>
        <taxon>Rhodobacterales</taxon>
        <taxon>Roseobacteraceae</taxon>
        <taxon>Loktanella</taxon>
    </lineage>
</organism>
<sequence>MKIALNGKFMTSPPTAVHRVGYELGCAFCRARPRDTVGFLVRATDDGPGLPRDVPHEALRNLRPLVWEQIILPRALKGRILLNLCNTTPLLARNAFTMVHDAQVFTAPISYTFLRRQWLRLHTRLAGRLQRGLLTVSDFAKGELVDLGIAPASRIHVIHNGVDHILRVDPDDTVLDRLALAPRGYALALANTQPHKNIGVLLRAFA</sequence>
<dbReference type="AlphaFoldDB" id="A0A1H8H013"/>
<dbReference type="EMBL" id="FOCI01000018">
    <property type="protein sequence ID" value="SEN49380.1"/>
    <property type="molecule type" value="Genomic_DNA"/>
</dbReference>
<keyword evidence="3" id="KW-1185">Reference proteome</keyword>
<evidence type="ECO:0000256" key="1">
    <source>
        <dbReference type="ARBA" id="ARBA00022679"/>
    </source>
</evidence>
<dbReference type="Proteomes" id="UP000199585">
    <property type="component" value="Unassembled WGS sequence"/>
</dbReference>
<dbReference type="GO" id="GO:0016757">
    <property type="term" value="F:glycosyltransferase activity"/>
    <property type="evidence" value="ECO:0007669"/>
    <property type="project" value="TreeGrafter"/>
</dbReference>
<name>A0A1H8H013_9RHOB</name>
<feature type="non-terminal residue" evidence="2">
    <location>
        <position position="206"/>
    </location>
</feature>
<keyword evidence="1" id="KW-0808">Transferase</keyword>
<dbReference type="STRING" id="245187.SAMN04488003_11857"/>
<dbReference type="SUPFAM" id="SSF53756">
    <property type="entry name" value="UDP-Glycosyltransferase/glycogen phosphorylase"/>
    <property type="match status" value="1"/>
</dbReference>